<dbReference type="PANTHER" id="PTHR12447">
    <property type="entry name" value="ANKYRIN REPEAT DOMAIN-CONTAINING PROTEIN 13"/>
    <property type="match status" value="1"/>
</dbReference>
<dbReference type="PROSITE" id="PS50297">
    <property type="entry name" value="ANK_REP_REGION"/>
    <property type="match status" value="1"/>
</dbReference>
<proteinExistence type="predicted"/>
<dbReference type="InterPro" id="IPR055285">
    <property type="entry name" value="ANKRD13_C"/>
</dbReference>
<evidence type="ECO:0000313" key="10">
    <source>
        <dbReference type="EMBL" id="GAB1302000.1"/>
    </source>
</evidence>
<organism evidence="10 11">
    <name type="scientific">Apodemus speciosus</name>
    <name type="common">Large Japanese field mouse</name>
    <dbReference type="NCBI Taxonomy" id="105296"/>
    <lineage>
        <taxon>Eukaryota</taxon>
        <taxon>Metazoa</taxon>
        <taxon>Chordata</taxon>
        <taxon>Craniata</taxon>
        <taxon>Vertebrata</taxon>
        <taxon>Euteleostomi</taxon>
        <taxon>Mammalia</taxon>
        <taxon>Eutheria</taxon>
        <taxon>Euarchontoglires</taxon>
        <taxon>Glires</taxon>
        <taxon>Rodentia</taxon>
        <taxon>Myomorpha</taxon>
        <taxon>Muroidea</taxon>
        <taxon>Muridae</taxon>
        <taxon>Murinae</taxon>
        <taxon>Apodemus</taxon>
    </lineage>
</organism>
<keyword evidence="7" id="KW-0040">ANK repeat</keyword>
<dbReference type="SMART" id="SM00248">
    <property type="entry name" value="ANK"/>
    <property type="match status" value="1"/>
</dbReference>
<dbReference type="InterPro" id="IPR002110">
    <property type="entry name" value="Ankyrin_rpt"/>
</dbReference>
<evidence type="ECO:0000256" key="4">
    <source>
        <dbReference type="ARBA" id="ARBA00022737"/>
    </source>
</evidence>
<dbReference type="PROSITE" id="PS50088">
    <property type="entry name" value="ANK_REPEAT"/>
    <property type="match status" value="1"/>
</dbReference>
<dbReference type="PANTHER" id="PTHR12447:SF2">
    <property type="entry name" value="ANKYRIN REPEAT DOMAIN-CONTAINING PROTEIN 13D"/>
    <property type="match status" value="1"/>
</dbReference>
<evidence type="ECO:0000256" key="3">
    <source>
        <dbReference type="ARBA" id="ARBA00022475"/>
    </source>
</evidence>
<evidence type="ECO:0000256" key="6">
    <source>
        <dbReference type="ARBA" id="ARBA00024956"/>
    </source>
</evidence>
<accession>A0ABQ0FS01</accession>
<comment type="function">
    <text evidence="6">Ubiquitin-binding protein that specifically recognizes and binds 'Lys-63'-linked ubiquitin. Does not bind 'Lys-48'-linked ubiquitin. Positively regulates the internalization of ligand-activated EGFR by binding to the Ub moiety of ubiquitinated EGFR at the cell membrane.</text>
</comment>
<evidence type="ECO:0000313" key="11">
    <source>
        <dbReference type="Proteomes" id="UP001623349"/>
    </source>
</evidence>
<feature type="region of interest" description="Disordered" evidence="8">
    <location>
        <begin position="527"/>
        <end position="595"/>
    </location>
</feature>
<dbReference type="Gene3D" id="1.25.40.20">
    <property type="entry name" value="Ankyrin repeat-containing domain"/>
    <property type="match status" value="1"/>
</dbReference>
<dbReference type="SUPFAM" id="SSF48403">
    <property type="entry name" value="Ankyrin repeat"/>
    <property type="match status" value="1"/>
</dbReference>
<dbReference type="InterPro" id="IPR003903">
    <property type="entry name" value="UIM_dom"/>
</dbReference>
<dbReference type="EMBL" id="BAAFST010000019">
    <property type="protein sequence ID" value="GAB1302000.1"/>
    <property type="molecule type" value="Genomic_DNA"/>
</dbReference>
<dbReference type="InterPro" id="IPR021832">
    <property type="entry name" value="ANKRD13"/>
</dbReference>
<evidence type="ECO:0000256" key="5">
    <source>
        <dbReference type="ARBA" id="ARBA00023136"/>
    </source>
</evidence>
<keyword evidence="3" id="KW-1003">Cell membrane</keyword>
<reference evidence="10 11" key="1">
    <citation type="submission" date="2024-08" db="EMBL/GenBank/DDBJ databases">
        <title>The draft genome of Apodemus speciosus.</title>
        <authorList>
            <person name="Nabeshima K."/>
            <person name="Suzuki S."/>
            <person name="Onuma M."/>
        </authorList>
    </citation>
    <scope>NUCLEOTIDE SEQUENCE [LARGE SCALE GENOMIC DNA]</scope>
    <source>
        <strain evidence="10">IB14-021</strain>
    </source>
</reference>
<evidence type="ECO:0000256" key="8">
    <source>
        <dbReference type="SAM" id="MobiDB-lite"/>
    </source>
</evidence>
<evidence type="ECO:0000256" key="1">
    <source>
        <dbReference type="ARBA" id="ARBA00004236"/>
    </source>
</evidence>
<dbReference type="InterPro" id="IPR036770">
    <property type="entry name" value="Ankyrin_rpt-contain_sf"/>
</dbReference>
<comment type="subcellular location">
    <subcellularLocation>
        <location evidence="1">Cell membrane</location>
    </subcellularLocation>
    <subcellularLocation>
        <location evidence="2">Late endosome</location>
    </subcellularLocation>
</comment>
<feature type="compositionally biased region" description="Low complexity" evidence="8">
    <location>
        <begin position="527"/>
        <end position="536"/>
    </location>
</feature>
<dbReference type="PROSITE" id="PS50330">
    <property type="entry name" value="UIM"/>
    <property type="match status" value="2"/>
</dbReference>
<dbReference type="SMART" id="SM00726">
    <property type="entry name" value="UIM"/>
    <property type="match status" value="4"/>
</dbReference>
<evidence type="ECO:0000256" key="7">
    <source>
        <dbReference type="PROSITE-ProRule" id="PRU00023"/>
    </source>
</evidence>
<sequence>MAGLGPTFPLHRLVWANQHRELEAALHSRKHDIEQEDPRGRTPLELAVTLGNLESVRVLLRHNANVGKESHQGWEAVSTGDPDMVQLVLQYRDFQRATQRLAGIPELLNKLRQAPDFYVEMKWEFTSWVPLVSKMCPSDVYRVWKRGESLRVDTSLLGFEHMTWQRGRRSFIFRGQEAGALVMEVDHDRQVVHTETLGPTLHEPEALLAAMRPSEEHVASRLTSPIVSTHLDTRNVAFERNKCGIWGWRSEKMEAVSGYEAKAGGAAGVYSATNVELVTRTRTEHLSDQDKLRNKGGKTPLQSFLGMAQQHSSHTAAPVQQAASPTNPTAISAEEYFDPSFSLESRNIGRPIEMSSKVQRVTPIIDLMAISNAHFAKLRDFITLRLPPGFPVKIEIPLFHVLNARITFSNLCGCDEPVSSVCIPKPSSAIAASGSPFPCEVDPTVFEVPEGYSVLGAERSEPLRDEDDDLLQFAIQQSLLEAGTEAEQVGCKWKVTVWEALTNTRPGTHPPPRVTVFEEQLQLEQALQESLQLSTESRGRESPRKTPPSPAPPSFEEQLRLALELSSREQEELERRGQQEEEDLQRILQLSLTEH</sequence>
<evidence type="ECO:0000256" key="2">
    <source>
        <dbReference type="ARBA" id="ARBA00004603"/>
    </source>
</evidence>
<gene>
    <name evidence="10" type="ORF">APTSU1_001723800</name>
</gene>
<dbReference type="Proteomes" id="UP001623349">
    <property type="component" value="Unassembled WGS sequence"/>
</dbReference>
<feature type="repeat" description="ANK" evidence="7">
    <location>
        <begin position="39"/>
        <end position="71"/>
    </location>
</feature>
<comment type="caution">
    <text evidence="10">The sequence shown here is derived from an EMBL/GenBank/DDBJ whole genome shotgun (WGS) entry which is preliminary data.</text>
</comment>
<evidence type="ECO:0000259" key="9">
    <source>
        <dbReference type="Pfam" id="PF11904"/>
    </source>
</evidence>
<keyword evidence="11" id="KW-1185">Reference proteome</keyword>
<dbReference type="Pfam" id="PF00023">
    <property type="entry name" value="Ank"/>
    <property type="match status" value="1"/>
</dbReference>
<feature type="domain" description="Ankyrin repeat" evidence="9">
    <location>
        <begin position="151"/>
        <end position="453"/>
    </location>
</feature>
<feature type="compositionally biased region" description="Low complexity" evidence="8">
    <location>
        <begin position="554"/>
        <end position="565"/>
    </location>
</feature>
<keyword evidence="5" id="KW-0472">Membrane</keyword>
<name>A0ABQ0FS01_APOSI</name>
<dbReference type="Pfam" id="PF11904">
    <property type="entry name" value="ANKRD13_C"/>
    <property type="match status" value="1"/>
</dbReference>
<feature type="compositionally biased region" description="Basic and acidic residues" evidence="8">
    <location>
        <begin position="566"/>
        <end position="579"/>
    </location>
</feature>
<protein>
    <submittedName>
        <fullName evidence="10">Ankyrin repeat domain-containing protein 13D</fullName>
    </submittedName>
</protein>
<keyword evidence="4" id="KW-0677">Repeat</keyword>